<dbReference type="Proteomes" id="UP001454036">
    <property type="component" value="Unassembled WGS sequence"/>
</dbReference>
<dbReference type="EMBL" id="BAABME010030553">
    <property type="protein sequence ID" value="GAA0141864.1"/>
    <property type="molecule type" value="Genomic_DNA"/>
</dbReference>
<name>A0AAV3NR61_LITER</name>
<proteinExistence type="predicted"/>
<reference evidence="1 2" key="1">
    <citation type="submission" date="2024-01" db="EMBL/GenBank/DDBJ databases">
        <title>The complete chloroplast genome sequence of Lithospermum erythrorhizon: insights into the phylogenetic relationship among Boraginaceae species and the maternal lineages of purple gromwells.</title>
        <authorList>
            <person name="Okada T."/>
            <person name="Watanabe K."/>
        </authorList>
    </citation>
    <scope>NUCLEOTIDE SEQUENCE [LARGE SCALE GENOMIC DNA]</scope>
</reference>
<evidence type="ECO:0000313" key="1">
    <source>
        <dbReference type="EMBL" id="GAA0141864.1"/>
    </source>
</evidence>
<organism evidence="1 2">
    <name type="scientific">Lithospermum erythrorhizon</name>
    <name type="common">Purple gromwell</name>
    <name type="synonym">Lithospermum officinale var. erythrorhizon</name>
    <dbReference type="NCBI Taxonomy" id="34254"/>
    <lineage>
        <taxon>Eukaryota</taxon>
        <taxon>Viridiplantae</taxon>
        <taxon>Streptophyta</taxon>
        <taxon>Embryophyta</taxon>
        <taxon>Tracheophyta</taxon>
        <taxon>Spermatophyta</taxon>
        <taxon>Magnoliopsida</taxon>
        <taxon>eudicotyledons</taxon>
        <taxon>Gunneridae</taxon>
        <taxon>Pentapetalae</taxon>
        <taxon>asterids</taxon>
        <taxon>lamiids</taxon>
        <taxon>Boraginales</taxon>
        <taxon>Boraginaceae</taxon>
        <taxon>Boraginoideae</taxon>
        <taxon>Lithospermeae</taxon>
        <taxon>Lithospermum</taxon>
    </lineage>
</organism>
<dbReference type="AlphaFoldDB" id="A0AAV3NR61"/>
<accession>A0AAV3NR61</accession>
<protein>
    <submittedName>
        <fullName evidence="1">Uncharacterized protein</fullName>
    </submittedName>
</protein>
<gene>
    <name evidence="1" type="ORF">LIER_42681</name>
</gene>
<evidence type="ECO:0000313" key="2">
    <source>
        <dbReference type="Proteomes" id="UP001454036"/>
    </source>
</evidence>
<keyword evidence="2" id="KW-1185">Reference proteome</keyword>
<sequence length="143" mass="16851">MFNMFKNLALAAQCRYYLTTSAILRKRHKKLYRILEKQGKIADYNLNLQMQLFKSDIRFNGMSPTKARLIVMFKGLKHLDPAPYVFFGGNSLTVSNVDIKNMRIIVEDELILEGIEMIYYPSNKELKKYEELKKYVENDLKNN</sequence>
<comment type="caution">
    <text evidence="1">The sequence shown here is derived from an EMBL/GenBank/DDBJ whole genome shotgun (WGS) entry which is preliminary data.</text>
</comment>